<organism evidence="1 2">
    <name type="scientific">Baudoinia panamericana (strain UAMH 10762)</name>
    <name type="common">Angels' share fungus</name>
    <name type="synonym">Baudoinia compniacensis (strain UAMH 10762)</name>
    <dbReference type="NCBI Taxonomy" id="717646"/>
    <lineage>
        <taxon>Eukaryota</taxon>
        <taxon>Fungi</taxon>
        <taxon>Dikarya</taxon>
        <taxon>Ascomycota</taxon>
        <taxon>Pezizomycotina</taxon>
        <taxon>Dothideomycetes</taxon>
        <taxon>Dothideomycetidae</taxon>
        <taxon>Mycosphaerellales</taxon>
        <taxon>Teratosphaeriaceae</taxon>
        <taxon>Baudoinia</taxon>
    </lineage>
</organism>
<dbReference type="Proteomes" id="UP000011761">
    <property type="component" value="Unassembled WGS sequence"/>
</dbReference>
<dbReference type="KEGG" id="bcom:BAUCODRAFT_34560"/>
<gene>
    <name evidence="1" type="ORF">BAUCODRAFT_34560</name>
</gene>
<name>M2MGN1_BAUPA</name>
<evidence type="ECO:0000313" key="2">
    <source>
        <dbReference type="Proteomes" id="UP000011761"/>
    </source>
</evidence>
<accession>M2MGN1</accession>
<keyword evidence="2" id="KW-1185">Reference proteome</keyword>
<reference evidence="1 2" key="1">
    <citation type="journal article" date="2012" name="PLoS Pathog.">
        <title>Diverse lifestyles and strategies of plant pathogenesis encoded in the genomes of eighteen Dothideomycetes fungi.</title>
        <authorList>
            <person name="Ohm R.A."/>
            <person name="Feau N."/>
            <person name="Henrissat B."/>
            <person name="Schoch C.L."/>
            <person name="Horwitz B.A."/>
            <person name="Barry K.W."/>
            <person name="Condon B.J."/>
            <person name="Copeland A.C."/>
            <person name="Dhillon B."/>
            <person name="Glaser F."/>
            <person name="Hesse C.N."/>
            <person name="Kosti I."/>
            <person name="LaButti K."/>
            <person name="Lindquist E.A."/>
            <person name="Lucas S."/>
            <person name="Salamov A.A."/>
            <person name="Bradshaw R.E."/>
            <person name="Ciuffetti L."/>
            <person name="Hamelin R.C."/>
            <person name="Kema G.H.J."/>
            <person name="Lawrence C."/>
            <person name="Scott J.A."/>
            <person name="Spatafora J.W."/>
            <person name="Turgeon B.G."/>
            <person name="de Wit P.J.G.M."/>
            <person name="Zhong S."/>
            <person name="Goodwin S.B."/>
            <person name="Grigoriev I.V."/>
        </authorList>
    </citation>
    <scope>NUCLEOTIDE SEQUENCE [LARGE SCALE GENOMIC DNA]</scope>
    <source>
        <strain evidence="1 2">UAMH 10762</strain>
    </source>
</reference>
<dbReference type="GeneID" id="19112448"/>
<sequence>MSLWGTTEVTSKFRFNSKTSTFTRFHQLVLRSARSLPDAVDTPAAICEFIRKWLSPVDLDLHVAKTASPGPM</sequence>
<protein>
    <submittedName>
        <fullName evidence="1">Uncharacterized protein</fullName>
    </submittedName>
</protein>
<dbReference type="AlphaFoldDB" id="M2MGN1"/>
<proteinExistence type="predicted"/>
<evidence type="ECO:0000313" key="1">
    <source>
        <dbReference type="EMBL" id="EMC95791.1"/>
    </source>
</evidence>
<dbReference type="RefSeq" id="XP_007676800.1">
    <property type="nucleotide sequence ID" value="XM_007678610.1"/>
</dbReference>
<dbReference type="HOGENOM" id="CLU_2721839_0_0_1"/>
<dbReference type="EMBL" id="KB445556">
    <property type="protein sequence ID" value="EMC95791.1"/>
    <property type="molecule type" value="Genomic_DNA"/>
</dbReference>